<organism evidence="2 3">
    <name type="scientific">Aeromicrobium phragmitis</name>
    <dbReference type="NCBI Taxonomy" id="2478914"/>
    <lineage>
        <taxon>Bacteria</taxon>
        <taxon>Bacillati</taxon>
        <taxon>Actinomycetota</taxon>
        <taxon>Actinomycetes</taxon>
        <taxon>Propionibacteriales</taxon>
        <taxon>Nocardioidaceae</taxon>
        <taxon>Aeromicrobium</taxon>
    </lineage>
</organism>
<evidence type="ECO:0000313" key="2">
    <source>
        <dbReference type="EMBL" id="RLV55567.1"/>
    </source>
</evidence>
<dbReference type="AlphaFoldDB" id="A0A3L8PJP9"/>
<keyword evidence="3" id="KW-1185">Reference proteome</keyword>
<dbReference type="InterPro" id="IPR036390">
    <property type="entry name" value="WH_DNA-bd_sf"/>
</dbReference>
<dbReference type="Proteomes" id="UP000282515">
    <property type="component" value="Unassembled WGS sequence"/>
</dbReference>
<gene>
    <name evidence="2" type="ORF">D9V41_10790</name>
</gene>
<dbReference type="SUPFAM" id="SSF46785">
    <property type="entry name" value="Winged helix' DNA-binding domain"/>
    <property type="match status" value="1"/>
</dbReference>
<name>A0A3L8PJP9_9ACTN</name>
<dbReference type="InterPro" id="IPR052526">
    <property type="entry name" value="HTH-type_Bedaq_tolerance"/>
</dbReference>
<dbReference type="OrthoDB" id="9804055at2"/>
<dbReference type="PROSITE" id="PS50995">
    <property type="entry name" value="HTH_MARR_2"/>
    <property type="match status" value="1"/>
</dbReference>
<dbReference type="GO" id="GO:0003700">
    <property type="term" value="F:DNA-binding transcription factor activity"/>
    <property type="evidence" value="ECO:0007669"/>
    <property type="project" value="InterPro"/>
</dbReference>
<dbReference type="InterPro" id="IPR036388">
    <property type="entry name" value="WH-like_DNA-bd_sf"/>
</dbReference>
<evidence type="ECO:0000259" key="1">
    <source>
        <dbReference type="PROSITE" id="PS50995"/>
    </source>
</evidence>
<dbReference type="Pfam" id="PF12802">
    <property type="entry name" value="MarR_2"/>
    <property type="match status" value="1"/>
</dbReference>
<accession>A0A3L8PJP9</accession>
<dbReference type="PANTHER" id="PTHR39515:SF2">
    <property type="entry name" value="HTH-TYPE TRANSCRIPTIONAL REGULATOR RV0880"/>
    <property type="match status" value="1"/>
</dbReference>
<reference evidence="2 3" key="1">
    <citation type="submission" date="2018-10" db="EMBL/GenBank/DDBJ databases">
        <title>Aeromicrobium sp. 9W16Y-2 whole genome shotgun sequence.</title>
        <authorList>
            <person name="Li F."/>
        </authorList>
    </citation>
    <scope>NUCLEOTIDE SEQUENCE [LARGE SCALE GENOMIC DNA]</scope>
    <source>
        <strain evidence="2 3">9W16Y-2</strain>
    </source>
</reference>
<dbReference type="SMART" id="SM00347">
    <property type="entry name" value="HTH_MARR"/>
    <property type="match status" value="1"/>
</dbReference>
<dbReference type="PANTHER" id="PTHR39515">
    <property type="entry name" value="CONSERVED PROTEIN"/>
    <property type="match status" value="1"/>
</dbReference>
<proteinExistence type="predicted"/>
<comment type="caution">
    <text evidence="2">The sequence shown here is derived from an EMBL/GenBank/DDBJ whole genome shotgun (WGS) entry which is preliminary data.</text>
</comment>
<sequence length="137" mass="15381">MPTDSQKLALAVARLNRRLRQERQSDLTPTQLSVLGTVAKIGPATPGAIAARERVRPPSITRILNQLVDCGYATKSPCPDDGRQVLVALADHGERILDDERQRRDAWLERQLGELDREERELLRRAVPLLTRLAEAE</sequence>
<dbReference type="EMBL" id="RDBF01000007">
    <property type="protein sequence ID" value="RLV55567.1"/>
    <property type="molecule type" value="Genomic_DNA"/>
</dbReference>
<feature type="domain" description="HTH marR-type" evidence="1">
    <location>
        <begin position="1"/>
        <end position="132"/>
    </location>
</feature>
<protein>
    <submittedName>
        <fullName evidence="2">MarR family transcriptional regulator</fullName>
    </submittedName>
</protein>
<dbReference type="Gene3D" id="1.10.10.10">
    <property type="entry name" value="Winged helix-like DNA-binding domain superfamily/Winged helix DNA-binding domain"/>
    <property type="match status" value="1"/>
</dbReference>
<dbReference type="InterPro" id="IPR000835">
    <property type="entry name" value="HTH_MarR-typ"/>
</dbReference>
<dbReference type="RefSeq" id="WP_121794569.1">
    <property type="nucleotide sequence ID" value="NZ_RDBF01000007.1"/>
</dbReference>
<evidence type="ECO:0000313" key="3">
    <source>
        <dbReference type="Proteomes" id="UP000282515"/>
    </source>
</evidence>